<keyword evidence="4" id="KW-0233">DNA recombination</keyword>
<feature type="non-terminal residue" evidence="8">
    <location>
        <position position="1"/>
    </location>
</feature>
<organism evidence="8">
    <name type="scientific">marine metagenome</name>
    <dbReference type="NCBI Taxonomy" id="408172"/>
    <lineage>
        <taxon>unclassified sequences</taxon>
        <taxon>metagenomes</taxon>
        <taxon>ecological metagenomes</taxon>
    </lineage>
</organism>
<dbReference type="SUPFAM" id="SSF56349">
    <property type="entry name" value="DNA breaking-rejoining enzymes"/>
    <property type="match status" value="1"/>
</dbReference>
<dbReference type="GO" id="GO:0075713">
    <property type="term" value="P:establishment of integrated proviral latency"/>
    <property type="evidence" value="ECO:0007669"/>
    <property type="project" value="UniProtKB-KW"/>
</dbReference>
<dbReference type="PANTHER" id="PTHR30629">
    <property type="entry name" value="PROPHAGE INTEGRASE"/>
    <property type="match status" value="1"/>
</dbReference>
<evidence type="ECO:0000256" key="3">
    <source>
        <dbReference type="ARBA" id="ARBA00023125"/>
    </source>
</evidence>
<keyword evidence="2" id="KW-0229">DNA integration</keyword>
<comment type="similarity">
    <text evidence="1">Belongs to the 'phage' integrase family.</text>
</comment>
<evidence type="ECO:0000256" key="2">
    <source>
        <dbReference type="ARBA" id="ARBA00022908"/>
    </source>
</evidence>
<dbReference type="InterPro" id="IPR010998">
    <property type="entry name" value="Integrase_recombinase_N"/>
</dbReference>
<dbReference type="InterPro" id="IPR011010">
    <property type="entry name" value="DNA_brk_join_enz"/>
</dbReference>
<sequence>YKKITSRLQLHVYKKLGKTPLHKVNAADTIEILEPLAKEGKLETIDNICGWINEIMVYAVNTGLIFSNPLSGIRKAFNAPKTVNLPTLKPEELPELMLTIENSSVKPLTKYLIQWQLHTMVRPGEAAGALWDEINIEKALWTIPAERMKKSRSHVVPLSSQMMDLLEILKPLRGYRGFIFPADRNPDTPINSQTANMALKRMGFKGRLVSHGLRALASTTLNEQGLNPDVIEAALAHVDQNTIRATYNRAEYIEQRREMMQWWSDCIERASLSYRHDISSAGHG</sequence>
<dbReference type="InterPro" id="IPR002104">
    <property type="entry name" value="Integrase_catalytic"/>
</dbReference>
<dbReference type="InterPro" id="IPR053876">
    <property type="entry name" value="Phage_int_M"/>
</dbReference>
<accession>A0A382IXV0</accession>
<dbReference type="GO" id="GO:0044826">
    <property type="term" value="P:viral genome integration into host DNA"/>
    <property type="evidence" value="ECO:0007669"/>
    <property type="project" value="UniProtKB-KW"/>
</dbReference>
<dbReference type="Gene3D" id="1.10.443.10">
    <property type="entry name" value="Intergrase catalytic core"/>
    <property type="match status" value="1"/>
</dbReference>
<keyword evidence="3" id="KW-0238">DNA-binding</keyword>
<dbReference type="InterPro" id="IPR013762">
    <property type="entry name" value="Integrase-like_cat_sf"/>
</dbReference>
<dbReference type="GO" id="GO:0015074">
    <property type="term" value="P:DNA integration"/>
    <property type="evidence" value="ECO:0007669"/>
    <property type="project" value="UniProtKB-KW"/>
</dbReference>
<proteinExistence type="inferred from homology"/>
<reference evidence="8" key="1">
    <citation type="submission" date="2018-05" db="EMBL/GenBank/DDBJ databases">
        <authorList>
            <person name="Lanie J.A."/>
            <person name="Ng W.-L."/>
            <person name="Kazmierczak K.M."/>
            <person name="Andrzejewski T.M."/>
            <person name="Davidsen T.M."/>
            <person name="Wayne K.J."/>
            <person name="Tettelin H."/>
            <person name="Glass J.I."/>
            <person name="Rusch D."/>
            <person name="Podicherti R."/>
            <person name="Tsui H.-C.T."/>
            <person name="Winkler M.E."/>
        </authorList>
    </citation>
    <scope>NUCLEOTIDE SEQUENCE</scope>
</reference>
<dbReference type="InterPro" id="IPR050808">
    <property type="entry name" value="Phage_Integrase"/>
</dbReference>
<evidence type="ECO:0000259" key="7">
    <source>
        <dbReference type="PROSITE" id="PS51898"/>
    </source>
</evidence>
<name>A0A382IXV0_9ZZZZ</name>
<keyword evidence="6" id="KW-1160">Virus entry into host cell</keyword>
<evidence type="ECO:0000256" key="6">
    <source>
        <dbReference type="ARBA" id="ARBA00023296"/>
    </source>
</evidence>
<dbReference type="PROSITE" id="PS51898">
    <property type="entry name" value="TYR_RECOMBINASE"/>
    <property type="match status" value="1"/>
</dbReference>
<evidence type="ECO:0000256" key="5">
    <source>
        <dbReference type="ARBA" id="ARBA00023195"/>
    </source>
</evidence>
<protein>
    <recommendedName>
        <fullName evidence="7">Tyr recombinase domain-containing protein</fullName>
    </recommendedName>
</protein>
<dbReference type="Gene3D" id="1.10.150.130">
    <property type="match status" value="1"/>
</dbReference>
<dbReference type="PANTHER" id="PTHR30629:SF6">
    <property type="entry name" value="PROPHAGE INTEGRASE INTA-RELATED"/>
    <property type="match status" value="1"/>
</dbReference>
<dbReference type="GO" id="GO:0046718">
    <property type="term" value="P:symbiont entry into host cell"/>
    <property type="evidence" value="ECO:0007669"/>
    <property type="project" value="UniProtKB-KW"/>
</dbReference>
<gene>
    <name evidence="8" type="ORF">METZ01_LOCUS256215</name>
</gene>
<feature type="domain" description="Tyr recombinase" evidence="7">
    <location>
        <begin position="83"/>
        <end position="260"/>
    </location>
</feature>
<dbReference type="EMBL" id="UINC01069744">
    <property type="protein sequence ID" value="SVC03361.1"/>
    <property type="molecule type" value="Genomic_DNA"/>
</dbReference>
<dbReference type="GO" id="GO:0003677">
    <property type="term" value="F:DNA binding"/>
    <property type="evidence" value="ECO:0007669"/>
    <property type="project" value="UniProtKB-KW"/>
</dbReference>
<dbReference type="AlphaFoldDB" id="A0A382IXV0"/>
<dbReference type="Pfam" id="PF00589">
    <property type="entry name" value="Phage_integrase"/>
    <property type="match status" value="1"/>
</dbReference>
<evidence type="ECO:0000256" key="4">
    <source>
        <dbReference type="ARBA" id="ARBA00023172"/>
    </source>
</evidence>
<dbReference type="CDD" id="cd00801">
    <property type="entry name" value="INT_P4_C"/>
    <property type="match status" value="1"/>
</dbReference>
<dbReference type="GO" id="GO:0006310">
    <property type="term" value="P:DNA recombination"/>
    <property type="evidence" value="ECO:0007669"/>
    <property type="project" value="UniProtKB-KW"/>
</dbReference>
<dbReference type="Pfam" id="PF22022">
    <property type="entry name" value="Phage_int_M"/>
    <property type="match status" value="1"/>
</dbReference>
<evidence type="ECO:0000313" key="8">
    <source>
        <dbReference type="EMBL" id="SVC03361.1"/>
    </source>
</evidence>
<evidence type="ECO:0000256" key="1">
    <source>
        <dbReference type="ARBA" id="ARBA00008857"/>
    </source>
</evidence>
<keyword evidence="5" id="KW-1179">Viral genome integration</keyword>